<keyword evidence="6" id="KW-0418">Kinase</keyword>
<comment type="caution">
    <text evidence="10">The sequence shown here is derived from an EMBL/GenBank/DDBJ whole genome shotgun (WGS) entry which is preliminary data.</text>
</comment>
<evidence type="ECO:0000256" key="6">
    <source>
        <dbReference type="ARBA" id="ARBA00022777"/>
    </source>
</evidence>
<organism evidence="10 11">
    <name type="scientific">Acetobacterium paludosum</name>
    <dbReference type="NCBI Taxonomy" id="52693"/>
    <lineage>
        <taxon>Bacteria</taxon>
        <taxon>Bacillati</taxon>
        <taxon>Bacillota</taxon>
        <taxon>Clostridia</taxon>
        <taxon>Eubacteriales</taxon>
        <taxon>Eubacteriaceae</taxon>
        <taxon>Acetobacterium</taxon>
    </lineage>
</organism>
<evidence type="ECO:0000256" key="1">
    <source>
        <dbReference type="ARBA" id="ARBA00000085"/>
    </source>
</evidence>
<dbReference type="InterPro" id="IPR003661">
    <property type="entry name" value="HisK_dim/P_dom"/>
</dbReference>
<dbReference type="InterPro" id="IPR036097">
    <property type="entry name" value="HisK_dim/P_sf"/>
</dbReference>
<comment type="subcellular location">
    <subcellularLocation>
        <location evidence="2">Membrane</location>
    </subcellularLocation>
</comment>
<keyword evidence="11" id="KW-1185">Reference proteome</keyword>
<dbReference type="SMART" id="SM00387">
    <property type="entry name" value="HATPase_c"/>
    <property type="match status" value="1"/>
</dbReference>
<feature type="coiled-coil region" evidence="8">
    <location>
        <begin position="2"/>
        <end position="36"/>
    </location>
</feature>
<dbReference type="InterPro" id="IPR004358">
    <property type="entry name" value="Sig_transdc_His_kin-like_C"/>
</dbReference>
<gene>
    <name evidence="10" type="ORF">GH810_11070</name>
</gene>
<dbReference type="GO" id="GO:0016036">
    <property type="term" value="P:cellular response to phosphate starvation"/>
    <property type="evidence" value="ECO:0007669"/>
    <property type="project" value="TreeGrafter"/>
</dbReference>
<name>A0A923HUJ7_9FIRM</name>
<keyword evidence="5" id="KW-0808">Transferase</keyword>
<dbReference type="AlphaFoldDB" id="A0A923HUJ7"/>
<evidence type="ECO:0000256" key="2">
    <source>
        <dbReference type="ARBA" id="ARBA00004370"/>
    </source>
</evidence>
<protein>
    <recommendedName>
        <fullName evidence="3">histidine kinase</fullName>
        <ecNumber evidence="3">2.7.13.3</ecNumber>
    </recommendedName>
</protein>
<accession>A0A923HUJ7</accession>
<dbReference type="PANTHER" id="PTHR45453:SF1">
    <property type="entry name" value="PHOSPHATE REGULON SENSOR PROTEIN PHOR"/>
    <property type="match status" value="1"/>
</dbReference>
<dbReference type="Pfam" id="PF00512">
    <property type="entry name" value="HisKA"/>
    <property type="match status" value="1"/>
</dbReference>
<dbReference type="EMBL" id="WJBD01000012">
    <property type="protein sequence ID" value="MBC3888854.1"/>
    <property type="molecule type" value="Genomic_DNA"/>
</dbReference>
<dbReference type="GO" id="GO:0005886">
    <property type="term" value="C:plasma membrane"/>
    <property type="evidence" value="ECO:0007669"/>
    <property type="project" value="TreeGrafter"/>
</dbReference>
<dbReference type="SUPFAM" id="SSF55785">
    <property type="entry name" value="PYP-like sensor domain (PAS domain)"/>
    <property type="match status" value="1"/>
</dbReference>
<evidence type="ECO:0000256" key="3">
    <source>
        <dbReference type="ARBA" id="ARBA00012438"/>
    </source>
</evidence>
<dbReference type="Pfam" id="PF02518">
    <property type="entry name" value="HATPase_c"/>
    <property type="match status" value="1"/>
</dbReference>
<dbReference type="FunFam" id="3.30.565.10:FF:000006">
    <property type="entry name" value="Sensor histidine kinase WalK"/>
    <property type="match status" value="1"/>
</dbReference>
<evidence type="ECO:0000256" key="4">
    <source>
        <dbReference type="ARBA" id="ARBA00022553"/>
    </source>
</evidence>
<dbReference type="EC" id="2.7.13.3" evidence="3"/>
<reference evidence="10" key="1">
    <citation type="submission" date="2019-10" db="EMBL/GenBank/DDBJ databases">
        <authorList>
            <person name="Ross D.E."/>
            <person name="Gulliver D."/>
        </authorList>
    </citation>
    <scope>NUCLEOTIDE SEQUENCE</scope>
    <source>
        <strain evidence="10">DER-2019</strain>
    </source>
</reference>
<evidence type="ECO:0000256" key="8">
    <source>
        <dbReference type="SAM" id="Coils"/>
    </source>
</evidence>
<dbReference type="CDD" id="cd00075">
    <property type="entry name" value="HATPase"/>
    <property type="match status" value="1"/>
</dbReference>
<dbReference type="GO" id="GO:0004721">
    <property type="term" value="F:phosphoprotein phosphatase activity"/>
    <property type="evidence" value="ECO:0007669"/>
    <property type="project" value="TreeGrafter"/>
</dbReference>
<dbReference type="PRINTS" id="PR00344">
    <property type="entry name" value="BCTRLSENSOR"/>
</dbReference>
<dbReference type="InterPro" id="IPR036890">
    <property type="entry name" value="HATPase_C_sf"/>
</dbReference>
<dbReference type="InterPro" id="IPR003594">
    <property type="entry name" value="HATPase_dom"/>
</dbReference>
<dbReference type="OrthoDB" id="335833at2"/>
<dbReference type="CDD" id="cd00082">
    <property type="entry name" value="HisKA"/>
    <property type="match status" value="1"/>
</dbReference>
<keyword evidence="7" id="KW-0902">Two-component regulatory system</keyword>
<evidence type="ECO:0000256" key="7">
    <source>
        <dbReference type="ARBA" id="ARBA00023012"/>
    </source>
</evidence>
<dbReference type="InterPro" id="IPR035965">
    <property type="entry name" value="PAS-like_dom_sf"/>
</dbReference>
<proteinExistence type="predicted"/>
<evidence type="ECO:0000313" key="10">
    <source>
        <dbReference type="EMBL" id="MBC3888854.1"/>
    </source>
</evidence>
<evidence type="ECO:0000313" key="11">
    <source>
        <dbReference type="Proteomes" id="UP000616595"/>
    </source>
</evidence>
<evidence type="ECO:0000259" key="9">
    <source>
        <dbReference type="PROSITE" id="PS50109"/>
    </source>
</evidence>
<dbReference type="PROSITE" id="PS50109">
    <property type="entry name" value="HIS_KIN"/>
    <property type="match status" value="1"/>
</dbReference>
<dbReference type="SUPFAM" id="SSF47384">
    <property type="entry name" value="Homodimeric domain of signal transducing histidine kinase"/>
    <property type="match status" value="1"/>
</dbReference>
<dbReference type="SUPFAM" id="SSF55874">
    <property type="entry name" value="ATPase domain of HSP90 chaperone/DNA topoisomerase II/histidine kinase"/>
    <property type="match status" value="1"/>
</dbReference>
<dbReference type="Proteomes" id="UP000616595">
    <property type="component" value="Unassembled WGS sequence"/>
</dbReference>
<dbReference type="SMART" id="SM00388">
    <property type="entry name" value="HisKA"/>
    <property type="match status" value="1"/>
</dbReference>
<dbReference type="GO" id="GO:0000155">
    <property type="term" value="F:phosphorelay sensor kinase activity"/>
    <property type="evidence" value="ECO:0007669"/>
    <property type="project" value="InterPro"/>
</dbReference>
<keyword evidence="4" id="KW-0597">Phosphoprotein</keyword>
<keyword evidence="8" id="KW-0175">Coiled coil</keyword>
<reference evidence="10" key="2">
    <citation type="submission" date="2020-10" db="EMBL/GenBank/DDBJ databases">
        <title>Comparative genomics of the Acetobacterium genus.</title>
        <authorList>
            <person name="Marshall C."/>
            <person name="May H."/>
            <person name="Norman S."/>
        </authorList>
    </citation>
    <scope>NUCLEOTIDE SEQUENCE</scope>
    <source>
        <strain evidence="10">DER-2019</strain>
    </source>
</reference>
<dbReference type="Gene3D" id="3.30.565.10">
    <property type="entry name" value="Histidine kinase-like ATPase, C-terminal domain"/>
    <property type="match status" value="1"/>
</dbReference>
<dbReference type="InterPro" id="IPR005467">
    <property type="entry name" value="His_kinase_dom"/>
</dbReference>
<dbReference type="PANTHER" id="PTHR45453">
    <property type="entry name" value="PHOSPHATE REGULON SENSOR PROTEIN PHOR"/>
    <property type="match status" value="1"/>
</dbReference>
<feature type="domain" description="Histidine kinase" evidence="9">
    <location>
        <begin position="161"/>
        <end position="376"/>
    </location>
</feature>
<comment type="catalytic activity">
    <reaction evidence="1">
        <text>ATP + protein L-histidine = ADP + protein N-phospho-L-histidine.</text>
        <dbReference type="EC" id="2.7.13.3"/>
    </reaction>
</comment>
<dbReference type="Gene3D" id="1.10.287.130">
    <property type="match status" value="1"/>
</dbReference>
<evidence type="ECO:0000256" key="5">
    <source>
        <dbReference type="ARBA" id="ARBA00022679"/>
    </source>
</evidence>
<sequence>MTRQIENQVKFLKNEIKKLQQENNHLKKILDEAQTKLQKERNFLFSLIDGIPAYVYLQADDYSIKYANKMFYELYGGYDIKPCYKVLHNRDIPCENCMTFRVFETDEPQIWMHRDQLSGKIYRIYDYPFVDYEGTALVLEMGIDITADQKNEDSRLNLYANISHDLRTPITKIMGYSEALIDVSYTSDESQKYAQCIFRNSQALVKLVDDLFELSKLETRDVLNIKVVEPSQCFEDFLDEQAFYFSDKDQNFTYHIQDDLPLMEVDFELLIEALVNIIDNSVRYTEKGDDINIKVYTQDDNLMIAVSDSGFGIAPEDLKYIFNRFYQPGSKEYESVHSGLGLHICKTIVVQHGGLIWAESELGKGSIFYISIPFNVC</sequence>
<dbReference type="RefSeq" id="WP_148566140.1">
    <property type="nucleotide sequence ID" value="NZ_RXYA01000003.1"/>
</dbReference>
<dbReference type="InterPro" id="IPR050351">
    <property type="entry name" value="BphY/WalK/GraS-like"/>
</dbReference>